<feature type="region of interest" description="Disordered" evidence="1">
    <location>
        <begin position="25"/>
        <end position="174"/>
    </location>
</feature>
<sequence>MRALYVPVRLVAAVVAVAATAGCMSVGDDAGRPVPSHSAERRADGAPDGGAVVGGAGIGSYGGKGGKHGKGGKRPVKPGESSSGDASASASPGAGPSVDVTEKGGDPSEGSAPPGDEPSPAGTSAEPTPEPPPASPSSAPPEPGTAEPSSSAHEQPVTQLIQREPAPEAGSPVL</sequence>
<dbReference type="Proteomes" id="UP000442990">
    <property type="component" value="Unassembled WGS sequence"/>
</dbReference>
<keyword evidence="4" id="KW-1185">Reference proteome</keyword>
<feature type="compositionally biased region" description="Basic residues" evidence="1">
    <location>
        <begin position="65"/>
        <end position="76"/>
    </location>
</feature>
<accession>A0A7J5D3W8</accession>
<comment type="caution">
    <text evidence="3">The sequence shown here is derived from an EMBL/GenBank/DDBJ whole genome shotgun (WGS) entry which is preliminary data.</text>
</comment>
<evidence type="ECO:0000256" key="2">
    <source>
        <dbReference type="SAM" id="SignalP"/>
    </source>
</evidence>
<dbReference type="EMBL" id="WBKG01000049">
    <property type="protein sequence ID" value="KAB1978703.1"/>
    <property type="molecule type" value="Genomic_DNA"/>
</dbReference>
<dbReference type="RefSeq" id="WP_151474102.1">
    <property type="nucleotide sequence ID" value="NZ_WBKG01000049.1"/>
</dbReference>
<feature type="signal peptide" evidence="2">
    <location>
        <begin position="1"/>
        <end position="18"/>
    </location>
</feature>
<evidence type="ECO:0000313" key="4">
    <source>
        <dbReference type="Proteomes" id="UP000442990"/>
    </source>
</evidence>
<protein>
    <recommendedName>
        <fullName evidence="5">Lipoprotein</fullName>
    </recommendedName>
</protein>
<dbReference type="PROSITE" id="PS51257">
    <property type="entry name" value="PROKAR_LIPOPROTEIN"/>
    <property type="match status" value="1"/>
</dbReference>
<feature type="compositionally biased region" description="Pro residues" evidence="1">
    <location>
        <begin position="128"/>
        <end position="143"/>
    </location>
</feature>
<organism evidence="3 4">
    <name type="scientific">Streptomyces triticiradicis</name>
    <dbReference type="NCBI Taxonomy" id="2651189"/>
    <lineage>
        <taxon>Bacteria</taxon>
        <taxon>Bacillati</taxon>
        <taxon>Actinomycetota</taxon>
        <taxon>Actinomycetes</taxon>
        <taxon>Kitasatosporales</taxon>
        <taxon>Streptomycetaceae</taxon>
        <taxon>Streptomyces</taxon>
    </lineage>
</organism>
<feature type="compositionally biased region" description="Low complexity" evidence="1">
    <location>
        <begin position="78"/>
        <end position="97"/>
    </location>
</feature>
<feature type="compositionally biased region" description="Gly residues" evidence="1">
    <location>
        <begin position="47"/>
        <end position="64"/>
    </location>
</feature>
<keyword evidence="2" id="KW-0732">Signal</keyword>
<evidence type="ECO:0008006" key="5">
    <source>
        <dbReference type="Google" id="ProtNLM"/>
    </source>
</evidence>
<dbReference type="AlphaFoldDB" id="A0A7J5D3W8"/>
<name>A0A7J5D3W8_9ACTN</name>
<gene>
    <name evidence="3" type="ORF">F8144_38615</name>
</gene>
<evidence type="ECO:0000256" key="1">
    <source>
        <dbReference type="SAM" id="MobiDB-lite"/>
    </source>
</evidence>
<proteinExistence type="predicted"/>
<feature type="chain" id="PRO_5029489633" description="Lipoprotein" evidence="2">
    <location>
        <begin position="19"/>
        <end position="174"/>
    </location>
</feature>
<reference evidence="3 4" key="1">
    <citation type="submission" date="2019-09" db="EMBL/GenBank/DDBJ databases">
        <title>Isolation and identification of active actinomycetes.</title>
        <authorList>
            <person name="Yu Z."/>
            <person name="Han C."/>
            <person name="Yu B."/>
        </authorList>
    </citation>
    <scope>NUCLEOTIDE SEQUENCE [LARGE SCALE GENOMIC DNA]</scope>
    <source>
        <strain evidence="3 4">NEAU-H2</strain>
    </source>
</reference>
<evidence type="ECO:0000313" key="3">
    <source>
        <dbReference type="EMBL" id="KAB1978703.1"/>
    </source>
</evidence>